<evidence type="ECO:0000313" key="3">
    <source>
        <dbReference type="EMBL" id="MFD2908253.1"/>
    </source>
</evidence>
<proteinExistence type="predicted"/>
<name>A0ABW5Z849_9FLAO</name>
<dbReference type="RefSeq" id="WP_379805609.1">
    <property type="nucleotide sequence ID" value="NZ_JBHUOL010000012.1"/>
</dbReference>
<evidence type="ECO:0000313" key="4">
    <source>
        <dbReference type="Proteomes" id="UP001597549"/>
    </source>
</evidence>
<dbReference type="InterPro" id="IPR016035">
    <property type="entry name" value="Acyl_Trfase/lysoPLipase"/>
</dbReference>
<dbReference type="InterPro" id="IPR002641">
    <property type="entry name" value="PNPLA_dom"/>
</dbReference>
<feature type="domain" description="PNPLA" evidence="2">
    <location>
        <begin position="10"/>
        <end position="241"/>
    </location>
</feature>
<evidence type="ECO:0000259" key="2">
    <source>
        <dbReference type="Pfam" id="PF01734"/>
    </source>
</evidence>
<sequence length="347" mass="39262">MTNQFNTAFILSGGGTRLMIYLGMYAALEELQMKPDVLIGTCGGAFATTVINSFSDNASRKEYMKSDEYFKFVTQVQLTKEKKLSRIGLLCLRKIQEKRNAPFIEDVFSKYLVEMKQDLASYFPTLANTKFSKEIPTILVGSEILFDREMTGQARANKKLYEKVLFTDETTASQINIEKIGVFSENYQKSAVSTSTKIRTDISMLTGTRISVTDMFYVPPVSIDGKYYAGGAIDLIPVELAQHIAKSVIIERKQTYSPVEEALVRAVLGYSGNQRLASIQAQGLNLQIDTNNIKKELKGHYVKKDINWKKLEIAFSFPKSHKQFRSDMDKQWQYGFNQTIASLQAKK</sequence>
<dbReference type="EMBL" id="JBHUOL010000012">
    <property type="protein sequence ID" value="MFD2908253.1"/>
    <property type="molecule type" value="Genomic_DNA"/>
</dbReference>
<dbReference type="Proteomes" id="UP001597549">
    <property type="component" value="Unassembled WGS sequence"/>
</dbReference>
<evidence type="ECO:0000256" key="1">
    <source>
        <dbReference type="ARBA" id="ARBA00023098"/>
    </source>
</evidence>
<dbReference type="Gene3D" id="3.40.1090.10">
    <property type="entry name" value="Cytosolic phospholipase A2 catalytic domain"/>
    <property type="match status" value="1"/>
</dbReference>
<reference evidence="4" key="1">
    <citation type="journal article" date="2019" name="Int. J. Syst. Evol. Microbiol.">
        <title>The Global Catalogue of Microorganisms (GCM) 10K type strain sequencing project: providing services to taxonomists for standard genome sequencing and annotation.</title>
        <authorList>
            <consortium name="The Broad Institute Genomics Platform"/>
            <consortium name="The Broad Institute Genome Sequencing Center for Infectious Disease"/>
            <person name="Wu L."/>
            <person name="Ma J."/>
        </authorList>
    </citation>
    <scope>NUCLEOTIDE SEQUENCE [LARGE SCALE GENOMIC DNA]</scope>
    <source>
        <strain evidence="4">KCTC 52644</strain>
    </source>
</reference>
<keyword evidence="1" id="KW-0443">Lipid metabolism</keyword>
<organism evidence="3 4">
    <name type="scientific">Flavobacterium ardleyense</name>
    <dbReference type="NCBI Taxonomy" id="2038737"/>
    <lineage>
        <taxon>Bacteria</taxon>
        <taxon>Pseudomonadati</taxon>
        <taxon>Bacteroidota</taxon>
        <taxon>Flavobacteriia</taxon>
        <taxon>Flavobacteriales</taxon>
        <taxon>Flavobacteriaceae</taxon>
        <taxon>Flavobacterium</taxon>
    </lineage>
</organism>
<accession>A0ABW5Z849</accession>
<comment type="caution">
    <text evidence="3">The sequence shown here is derived from an EMBL/GenBank/DDBJ whole genome shotgun (WGS) entry which is preliminary data.</text>
</comment>
<keyword evidence="4" id="KW-1185">Reference proteome</keyword>
<dbReference type="SUPFAM" id="SSF52151">
    <property type="entry name" value="FabD/lysophospholipase-like"/>
    <property type="match status" value="1"/>
</dbReference>
<dbReference type="Pfam" id="PF01734">
    <property type="entry name" value="Patatin"/>
    <property type="match status" value="1"/>
</dbReference>
<gene>
    <name evidence="3" type="ORF">ACFSX9_05845</name>
</gene>
<protein>
    <submittedName>
        <fullName evidence="3">Patatin-like phospholipase family protein</fullName>
    </submittedName>
</protein>